<name>A0ABW4Y172_9FLAO</name>
<reference evidence="2" key="1">
    <citation type="journal article" date="2019" name="Int. J. Syst. Evol. Microbiol.">
        <title>The Global Catalogue of Microorganisms (GCM) 10K type strain sequencing project: providing services to taxonomists for standard genome sequencing and annotation.</title>
        <authorList>
            <consortium name="The Broad Institute Genomics Platform"/>
            <consortium name="The Broad Institute Genome Sequencing Center for Infectious Disease"/>
            <person name="Wu L."/>
            <person name="Ma J."/>
        </authorList>
    </citation>
    <scope>NUCLEOTIDE SEQUENCE [LARGE SCALE GENOMIC DNA]</scope>
    <source>
        <strain evidence="2">JCM 3389</strain>
    </source>
</reference>
<evidence type="ECO:0000313" key="1">
    <source>
        <dbReference type="EMBL" id="MFD2101517.1"/>
    </source>
</evidence>
<dbReference type="EMBL" id="JBHUHU010000005">
    <property type="protein sequence ID" value="MFD2101517.1"/>
    <property type="molecule type" value="Genomic_DNA"/>
</dbReference>
<proteinExistence type="predicted"/>
<comment type="caution">
    <text evidence="1">The sequence shown here is derived from an EMBL/GenBank/DDBJ whole genome shotgun (WGS) entry which is preliminary data.</text>
</comment>
<gene>
    <name evidence="1" type="ORF">ACFSJE_17135</name>
</gene>
<dbReference type="InterPro" id="IPR047715">
    <property type="entry name" value="EboA_dom"/>
</dbReference>
<dbReference type="NCBIfam" id="NF035938">
    <property type="entry name" value="EboA_domain"/>
    <property type="match status" value="1"/>
</dbReference>
<organism evidence="1 2">
    <name type="scientific">Flagellimonas iocasae</name>
    <dbReference type="NCBI Taxonomy" id="2055905"/>
    <lineage>
        <taxon>Bacteria</taxon>
        <taxon>Pseudomonadati</taxon>
        <taxon>Bacteroidota</taxon>
        <taxon>Flavobacteriia</taxon>
        <taxon>Flavobacteriales</taxon>
        <taxon>Flavobacteriaceae</taxon>
        <taxon>Flagellimonas</taxon>
    </lineage>
</organism>
<keyword evidence="2" id="KW-1185">Reference proteome</keyword>
<dbReference type="RefSeq" id="WP_379832092.1">
    <property type="nucleotide sequence ID" value="NZ_JBHUHU010000005.1"/>
</dbReference>
<dbReference type="Proteomes" id="UP001597342">
    <property type="component" value="Unassembled WGS sequence"/>
</dbReference>
<sequence>MGKTSKDYLSEVLRVNLTDTEYEWLTTAVEKILDSRSKKELYITYSLSTSKIQDRPITDFGEKDFAWKTYLELQEASTLEISRIYLLIAALQSDDNFLQPVQQLIQVADKTELETFLKYLILLPNAEHFKFVAVEALRTNIANVFNAISQNNPYPSKFFETEEWNQMYLKAAFMQQNLKKIPEIDTMANKELARIISDYAHERWAASRSVDPLFWRPVSNFLDESLLKDIERLFQSEDKREQKAATLVCYNSESEKAKKLLNQYDTYFQAVENGDLNWKNIE</sequence>
<protein>
    <submittedName>
        <fullName evidence="1">EboA domain-containing protein</fullName>
    </submittedName>
</protein>
<evidence type="ECO:0000313" key="2">
    <source>
        <dbReference type="Proteomes" id="UP001597342"/>
    </source>
</evidence>
<accession>A0ABW4Y172</accession>